<keyword evidence="1" id="KW-0812">Transmembrane</keyword>
<accession>A0A8D2D4Y1</accession>
<keyword evidence="1" id="KW-0472">Membrane</keyword>
<sequence>MFSMVKKLDLEEMMQEVREVVLASLWNFLIYVVLLQVTPFTLKKLDSIQRLGIRCTCMI</sequence>
<dbReference type="GO" id="GO:0005742">
    <property type="term" value="C:mitochondrial outer membrane translocase complex"/>
    <property type="evidence" value="ECO:0007669"/>
    <property type="project" value="InterPro"/>
</dbReference>
<dbReference type="Proteomes" id="UP000694564">
    <property type="component" value="Chromosome 16"/>
</dbReference>
<evidence type="ECO:0000313" key="2">
    <source>
        <dbReference type="Ensembl" id="ENSSVLP00005019640.1"/>
    </source>
</evidence>
<keyword evidence="1" id="KW-1133">Transmembrane helix</keyword>
<dbReference type="GeneTree" id="ENSGT01150000290377"/>
<evidence type="ECO:0000256" key="1">
    <source>
        <dbReference type="SAM" id="Phobius"/>
    </source>
</evidence>
<dbReference type="InterPro" id="IPR029179">
    <property type="entry name" value="TOMM5_metazoa"/>
</dbReference>
<feature type="transmembrane region" description="Helical" evidence="1">
    <location>
        <begin position="20"/>
        <end position="42"/>
    </location>
</feature>
<reference evidence="2" key="2">
    <citation type="submission" date="2025-09" db="UniProtKB">
        <authorList>
            <consortium name="Ensembl"/>
        </authorList>
    </citation>
    <scope>IDENTIFICATION</scope>
</reference>
<dbReference type="PANTHER" id="PTHR28436:SF1">
    <property type="entry name" value="MITOCHONDRIAL IMPORT RECEPTOR SUBUNIT TOM5 HOMOLOG"/>
    <property type="match status" value="1"/>
</dbReference>
<protein>
    <submittedName>
        <fullName evidence="2">Uncharacterized protein</fullName>
    </submittedName>
</protein>
<dbReference type="PANTHER" id="PTHR28436">
    <property type="entry name" value="MITOCHONDRIAL IMPORT RECEPTOR SUBUNIT TOM5 HOMOLOG"/>
    <property type="match status" value="1"/>
</dbReference>
<dbReference type="OrthoDB" id="8893106at2759"/>
<reference evidence="2" key="1">
    <citation type="submission" date="2025-08" db="UniProtKB">
        <authorList>
            <consortium name="Ensembl"/>
        </authorList>
    </citation>
    <scope>IDENTIFICATION</scope>
</reference>
<evidence type="ECO:0000313" key="3">
    <source>
        <dbReference type="Proteomes" id="UP000694564"/>
    </source>
</evidence>
<organism evidence="2 3">
    <name type="scientific">Sciurus vulgaris</name>
    <name type="common">Eurasian red squirrel</name>
    <dbReference type="NCBI Taxonomy" id="55149"/>
    <lineage>
        <taxon>Eukaryota</taxon>
        <taxon>Metazoa</taxon>
        <taxon>Chordata</taxon>
        <taxon>Craniata</taxon>
        <taxon>Vertebrata</taxon>
        <taxon>Euteleostomi</taxon>
        <taxon>Mammalia</taxon>
        <taxon>Eutheria</taxon>
        <taxon>Euarchontoglires</taxon>
        <taxon>Glires</taxon>
        <taxon>Rodentia</taxon>
        <taxon>Sciuromorpha</taxon>
        <taxon>Sciuridae</taxon>
        <taxon>Sciurinae</taxon>
        <taxon>Sciurini</taxon>
        <taxon>Sciurus</taxon>
    </lineage>
</organism>
<name>A0A8D2D4Y1_SCIVU</name>
<proteinExistence type="predicted"/>
<dbReference type="Ensembl" id="ENSSVLT00005021899.1">
    <property type="protein sequence ID" value="ENSSVLP00005019640.1"/>
    <property type="gene ID" value="ENSSVLG00005015747.1"/>
</dbReference>
<dbReference type="AlphaFoldDB" id="A0A8D2D4Y1"/>
<keyword evidence="3" id="KW-1185">Reference proteome</keyword>